<name>A0A382HWC8_9ZZZZ</name>
<protein>
    <submittedName>
        <fullName evidence="1">Uncharacterized protein</fullName>
    </submittedName>
</protein>
<accession>A0A382HWC8</accession>
<sequence>MRPILTVSEGLVDEKDEHIVITYGSVGDDELVARISPPTNGVLTLQLLIDESRTDAEEVALEVRRRVNWLFIELGERRPWNYAQYHINTGSNLYGDVHFGFVPSSR</sequence>
<dbReference type="EMBL" id="UINC01063603">
    <property type="protein sequence ID" value="SVB91402.1"/>
    <property type="molecule type" value="Genomic_DNA"/>
</dbReference>
<organism evidence="1">
    <name type="scientific">marine metagenome</name>
    <dbReference type="NCBI Taxonomy" id="408172"/>
    <lineage>
        <taxon>unclassified sequences</taxon>
        <taxon>metagenomes</taxon>
        <taxon>ecological metagenomes</taxon>
    </lineage>
</organism>
<gene>
    <name evidence="1" type="ORF">METZ01_LOCUS244256</name>
</gene>
<reference evidence="1" key="1">
    <citation type="submission" date="2018-05" db="EMBL/GenBank/DDBJ databases">
        <authorList>
            <person name="Lanie J.A."/>
            <person name="Ng W.-L."/>
            <person name="Kazmierczak K.M."/>
            <person name="Andrzejewski T.M."/>
            <person name="Davidsen T.M."/>
            <person name="Wayne K.J."/>
            <person name="Tettelin H."/>
            <person name="Glass J.I."/>
            <person name="Rusch D."/>
            <person name="Podicherti R."/>
            <person name="Tsui H.-C.T."/>
            <person name="Winkler M.E."/>
        </authorList>
    </citation>
    <scope>NUCLEOTIDE SEQUENCE</scope>
</reference>
<evidence type="ECO:0000313" key="1">
    <source>
        <dbReference type="EMBL" id="SVB91402.1"/>
    </source>
</evidence>
<proteinExistence type="predicted"/>
<dbReference type="AlphaFoldDB" id="A0A382HWC8"/>